<dbReference type="GO" id="GO:0006508">
    <property type="term" value="P:proteolysis"/>
    <property type="evidence" value="ECO:0007669"/>
    <property type="project" value="UniProtKB-KW"/>
</dbReference>
<dbReference type="InterPro" id="IPR008974">
    <property type="entry name" value="TRAF-like"/>
</dbReference>
<evidence type="ECO:0000256" key="6">
    <source>
        <dbReference type="ARBA" id="ARBA00022801"/>
    </source>
</evidence>
<comment type="similarity">
    <text evidence="2">Belongs to the peptidase C19 family.</text>
</comment>
<dbReference type="GO" id="GO:0031647">
    <property type="term" value="P:regulation of protein stability"/>
    <property type="evidence" value="ECO:0007669"/>
    <property type="project" value="TreeGrafter"/>
</dbReference>
<evidence type="ECO:0000313" key="12">
    <source>
        <dbReference type="Proteomes" id="UP000247498"/>
    </source>
</evidence>
<name>A0A2V0PJK8_9CHLO</name>
<dbReference type="SUPFAM" id="SSF49599">
    <property type="entry name" value="TRAF domain-like"/>
    <property type="match status" value="1"/>
</dbReference>
<dbReference type="CDD" id="cd02659">
    <property type="entry name" value="peptidase_C19C"/>
    <property type="match status" value="1"/>
</dbReference>
<keyword evidence="12" id="KW-1185">Reference proteome</keyword>
<dbReference type="FunCoup" id="A0A2V0PJK8">
    <property type="interactions" value="2468"/>
</dbReference>
<comment type="caution">
    <text evidence="11">The sequence shown here is derived from an EMBL/GenBank/DDBJ whole genome shotgun (WGS) entry which is preliminary data.</text>
</comment>
<dbReference type="InterPro" id="IPR018200">
    <property type="entry name" value="USP_CS"/>
</dbReference>
<evidence type="ECO:0000256" key="2">
    <source>
        <dbReference type="ARBA" id="ARBA00009085"/>
    </source>
</evidence>
<dbReference type="InterPro" id="IPR050164">
    <property type="entry name" value="Peptidase_C19"/>
</dbReference>
<sequence length="1202" mass="134391">MVKSEPMDIEQNEDGAAAMVVEAPEADAGAAEDAAMSGTYTWVVDGWPRPTKSKAHSEKFEIGTYIWRLLVIPGNDPQGEHLSVFLDSPEAAYTPTHLSPRAKFKLVLESTLGPEHDHSKDSEHLFTSTQMDWGFNQFLQLVDLADPARGFVHEGGKLRFRVEVQVRKDERLSWDSRKETGFVGLKNQGATCYMNSLLQCLYHLPYFRKAVYHMPTSESDDPSKSMPLALQSVFYKLQYSRTPPSTKDLTKSFGWNTYDAFFQHDVQELNRVLCEKLDDKMKGTVVEKSINYLFEGHTESYVECKDVDVRSTKRESFMDIQLVVKGCRDVYESFDKYCEVEELTGDNKYRTDSHGLQDAVKGLKFESLPPVLQLHLRRFDYDYQRDTMLKLNDRYEFPEVLDLDRDHYLARSVDGNVRNLYKLHSVLVHSGGVHGGHYYAFIRPDGVRWFRFDDERVTKEDTRAAVEEQYGGDDDAPPLGAGGGLHAPFAPTGGGGFKMSKLSNAYMLVYVRVSQWDDVMCNVGAEDIPAYLRERLEVEQREKEARQRAKAEAHLYCSVRLARDVDMAAQVGKDVWFDLVDYDKLPEASSLRVRKHTKFGELKQLVAEQLGVPVDRQRYWTWTKRQNATVRLADATLGPEHDETSLMDLREHVDILTTHTSKHSLLDLRLYLEAPWPEPSTPLHKPSRNEVLLFFKYYDAAVEALRFVGHLHAPKAARMRDLFPLLRKMAGLPADAALVCFEEIKWEPSVMVDEVAPTSLLHANAQLETGDIIAFQIAPAAGSGYRFPTVADFLVYVRNRLLVKFKKLEEPGEEGFTLELARGLDYDAVTAALAEKLGLADPDLLRITPQNIFSQQPQRQPLTHRCNFDLARILCHSNHTTDTLYYEVLDMPLPQLEALKTLKVNFHDERTTLVGEPHLIRVPRDASVGDALEELRKRLPEEHASKRLRLLEVLHSRIYKVCDAAEEVSQVNESYWTLRAEPVPEDDAGASPVGAGAAAAGGAGGDLLVHVYHVARDKGEAYKAAMAAASAADDGGNGGDKGAAGGGGGGLAAKLGKGKKQQQAEAKQQQQQQQQQEDGDGGGEGKDQAAAVPVLPFGEPFLLRIGRSETLASVKERIRSRLDVKPEAFAKWRFCFVPGGRGLPEYLADSEVPAERFAAPGVGHALGAEAAYLGCEHDDKGAKRPSGHRSAYGFERPVKINS</sequence>
<feature type="domain" description="MATH" evidence="9">
    <location>
        <begin position="37"/>
        <end position="164"/>
    </location>
</feature>
<evidence type="ECO:0000256" key="1">
    <source>
        <dbReference type="ARBA" id="ARBA00000707"/>
    </source>
</evidence>
<dbReference type="InterPro" id="IPR001394">
    <property type="entry name" value="Peptidase_C19_UCH"/>
</dbReference>
<dbReference type="PROSITE" id="PS00972">
    <property type="entry name" value="USP_1"/>
    <property type="match status" value="1"/>
</dbReference>
<dbReference type="SUPFAM" id="SSF54001">
    <property type="entry name" value="Cysteine proteinases"/>
    <property type="match status" value="1"/>
</dbReference>
<comment type="catalytic activity">
    <reaction evidence="1">
        <text>Thiol-dependent hydrolysis of ester, thioester, amide, peptide and isopeptide bonds formed by the C-terminal Gly of ubiquitin (a 76-residue protein attached to proteins as an intracellular targeting signal).</text>
        <dbReference type="EC" id="3.4.19.12"/>
    </reaction>
</comment>
<dbReference type="CDD" id="cd00121">
    <property type="entry name" value="MATH"/>
    <property type="match status" value="1"/>
</dbReference>
<dbReference type="Proteomes" id="UP000247498">
    <property type="component" value="Unassembled WGS sequence"/>
</dbReference>
<dbReference type="EC" id="3.4.19.12" evidence="3"/>
<dbReference type="GO" id="GO:0016579">
    <property type="term" value="P:protein deubiquitination"/>
    <property type="evidence" value="ECO:0007669"/>
    <property type="project" value="InterPro"/>
</dbReference>
<dbReference type="FunFam" id="3.90.70.10:FF:000044">
    <property type="entry name" value="Ubiquitin carboxyl-terminal hydrolase 13"/>
    <property type="match status" value="1"/>
</dbReference>
<feature type="compositionally biased region" description="Low complexity" evidence="8">
    <location>
        <begin position="1061"/>
        <end position="1076"/>
    </location>
</feature>
<dbReference type="InterPro" id="IPR024729">
    <property type="entry name" value="USP7_ICP0-binding_dom"/>
</dbReference>
<dbReference type="PROSITE" id="PS50235">
    <property type="entry name" value="USP_3"/>
    <property type="match status" value="1"/>
</dbReference>
<dbReference type="EMBL" id="BDRX01000180">
    <property type="protein sequence ID" value="GBF99906.1"/>
    <property type="molecule type" value="Genomic_DNA"/>
</dbReference>
<evidence type="ECO:0000256" key="7">
    <source>
        <dbReference type="ARBA" id="ARBA00022807"/>
    </source>
</evidence>
<dbReference type="Pfam" id="PF22486">
    <property type="entry name" value="MATH_2"/>
    <property type="match status" value="1"/>
</dbReference>
<evidence type="ECO:0000256" key="4">
    <source>
        <dbReference type="ARBA" id="ARBA00022670"/>
    </source>
</evidence>
<dbReference type="GO" id="GO:0005634">
    <property type="term" value="C:nucleus"/>
    <property type="evidence" value="ECO:0007669"/>
    <property type="project" value="TreeGrafter"/>
</dbReference>
<dbReference type="PROSITE" id="PS00973">
    <property type="entry name" value="USP_2"/>
    <property type="match status" value="1"/>
</dbReference>
<dbReference type="PANTHER" id="PTHR24006">
    <property type="entry name" value="UBIQUITIN CARBOXYL-TERMINAL HYDROLASE"/>
    <property type="match status" value="1"/>
</dbReference>
<dbReference type="InterPro" id="IPR038765">
    <property type="entry name" value="Papain-like_cys_pep_sf"/>
</dbReference>
<dbReference type="Gene3D" id="3.10.20.90">
    <property type="entry name" value="Phosphatidylinositol 3-kinase Catalytic Subunit, Chain A, domain 1"/>
    <property type="match status" value="2"/>
</dbReference>
<keyword evidence="7" id="KW-0788">Thiol protease</keyword>
<organism evidence="11 12">
    <name type="scientific">Raphidocelis subcapitata</name>
    <dbReference type="NCBI Taxonomy" id="307507"/>
    <lineage>
        <taxon>Eukaryota</taxon>
        <taxon>Viridiplantae</taxon>
        <taxon>Chlorophyta</taxon>
        <taxon>core chlorophytes</taxon>
        <taxon>Chlorophyceae</taxon>
        <taxon>CS clade</taxon>
        <taxon>Sphaeropleales</taxon>
        <taxon>Selenastraceae</taxon>
        <taxon>Raphidocelis</taxon>
    </lineage>
</organism>
<feature type="compositionally biased region" description="Gly residues" evidence="8">
    <location>
        <begin position="1035"/>
        <end position="1051"/>
    </location>
</feature>
<dbReference type="Pfam" id="PF12436">
    <property type="entry name" value="USP7_ICP0_bdg"/>
    <property type="match status" value="1"/>
</dbReference>
<keyword evidence="6" id="KW-0378">Hydrolase</keyword>
<protein>
    <recommendedName>
        <fullName evidence="3">ubiquitinyl hydrolase 1</fullName>
        <ecNumber evidence="3">3.4.19.12</ecNumber>
    </recommendedName>
</protein>
<evidence type="ECO:0000256" key="5">
    <source>
        <dbReference type="ARBA" id="ARBA00022786"/>
    </source>
</evidence>
<proteinExistence type="inferred from homology"/>
<feature type="domain" description="USP" evidence="10">
    <location>
        <begin position="183"/>
        <end position="513"/>
    </location>
</feature>
<evidence type="ECO:0000259" key="10">
    <source>
        <dbReference type="PROSITE" id="PS50235"/>
    </source>
</evidence>
<dbReference type="InParanoid" id="A0A2V0PJK8"/>
<evidence type="ECO:0000256" key="3">
    <source>
        <dbReference type="ARBA" id="ARBA00012759"/>
    </source>
</evidence>
<keyword evidence="5" id="KW-0833">Ubl conjugation pathway</keyword>
<dbReference type="GO" id="GO:0004843">
    <property type="term" value="F:cysteine-type deubiquitinase activity"/>
    <property type="evidence" value="ECO:0007669"/>
    <property type="project" value="UniProtKB-EC"/>
</dbReference>
<dbReference type="STRING" id="307507.A0A2V0PJK8"/>
<dbReference type="OrthoDB" id="289038at2759"/>
<gene>
    <name evidence="11" type="ORF">Rsub_12814</name>
</gene>
<dbReference type="AlphaFoldDB" id="A0A2V0PJK8"/>
<dbReference type="InterPro" id="IPR029346">
    <property type="entry name" value="USP_C"/>
</dbReference>
<keyword evidence="4" id="KW-0645">Protease</keyword>
<dbReference type="Pfam" id="PF00443">
    <property type="entry name" value="UCH"/>
    <property type="match status" value="1"/>
</dbReference>
<reference evidence="11 12" key="1">
    <citation type="journal article" date="2018" name="Sci. Rep.">
        <title>Raphidocelis subcapitata (=Pseudokirchneriella subcapitata) provides an insight into genome evolution and environmental adaptations in the Sphaeropleales.</title>
        <authorList>
            <person name="Suzuki S."/>
            <person name="Yamaguchi H."/>
            <person name="Nakajima N."/>
            <person name="Kawachi M."/>
        </authorList>
    </citation>
    <scope>NUCLEOTIDE SEQUENCE [LARGE SCALE GENOMIC DNA]</scope>
    <source>
        <strain evidence="11 12">NIES-35</strain>
    </source>
</reference>
<evidence type="ECO:0000259" key="9">
    <source>
        <dbReference type="PROSITE" id="PS50144"/>
    </source>
</evidence>
<dbReference type="Gene3D" id="3.90.70.10">
    <property type="entry name" value="Cysteine proteinases"/>
    <property type="match status" value="1"/>
</dbReference>
<dbReference type="GO" id="GO:0005829">
    <property type="term" value="C:cytosol"/>
    <property type="evidence" value="ECO:0007669"/>
    <property type="project" value="TreeGrafter"/>
</dbReference>
<accession>A0A2V0PJK8</accession>
<dbReference type="PANTHER" id="PTHR24006:SF644">
    <property type="entry name" value="UBIQUITIN CARBOXYL-TERMINAL HYDROLASE 7"/>
    <property type="match status" value="1"/>
</dbReference>
<evidence type="ECO:0000256" key="8">
    <source>
        <dbReference type="SAM" id="MobiDB-lite"/>
    </source>
</evidence>
<dbReference type="Gene3D" id="2.60.210.10">
    <property type="entry name" value="Apoptosis, Tumor Necrosis Factor Receptor Associated Protein 2, Chain A"/>
    <property type="match status" value="1"/>
</dbReference>
<dbReference type="Pfam" id="PF14533">
    <property type="entry name" value="USP7_C2"/>
    <property type="match status" value="2"/>
</dbReference>
<dbReference type="InterPro" id="IPR028889">
    <property type="entry name" value="USP"/>
</dbReference>
<dbReference type="InterPro" id="IPR002083">
    <property type="entry name" value="MATH/TRAF_dom"/>
</dbReference>
<dbReference type="PROSITE" id="PS50144">
    <property type="entry name" value="MATH"/>
    <property type="match status" value="1"/>
</dbReference>
<evidence type="ECO:0000313" key="11">
    <source>
        <dbReference type="EMBL" id="GBF99906.1"/>
    </source>
</evidence>
<feature type="region of interest" description="Disordered" evidence="8">
    <location>
        <begin position="1031"/>
        <end position="1088"/>
    </location>
</feature>